<evidence type="ECO:0000256" key="2">
    <source>
        <dbReference type="ARBA" id="ARBA00023043"/>
    </source>
</evidence>
<feature type="region of interest" description="Disordered" evidence="4">
    <location>
        <begin position="1"/>
        <end position="88"/>
    </location>
</feature>
<feature type="compositionally biased region" description="Polar residues" evidence="4">
    <location>
        <begin position="622"/>
        <end position="633"/>
    </location>
</feature>
<feature type="region of interest" description="Disordered" evidence="4">
    <location>
        <begin position="1225"/>
        <end position="1244"/>
    </location>
</feature>
<feature type="region of interest" description="Disordered" evidence="4">
    <location>
        <begin position="1420"/>
        <end position="1520"/>
    </location>
</feature>
<dbReference type="STRING" id="2880.D7FPN9"/>
<feature type="compositionally biased region" description="Basic and acidic residues" evidence="4">
    <location>
        <begin position="1420"/>
        <end position="1436"/>
    </location>
</feature>
<feature type="compositionally biased region" description="Basic and acidic residues" evidence="4">
    <location>
        <begin position="1447"/>
        <end position="1456"/>
    </location>
</feature>
<evidence type="ECO:0000259" key="5">
    <source>
        <dbReference type="SMART" id="SM00225"/>
    </source>
</evidence>
<dbReference type="PROSITE" id="PS50297">
    <property type="entry name" value="ANK_REP_REGION"/>
    <property type="match status" value="5"/>
</dbReference>
<dbReference type="OrthoDB" id="9995210at2759"/>
<dbReference type="InterPro" id="IPR011333">
    <property type="entry name" value="SKP1/BTB/POZ_sf"/>
</dbReference>
<feature type="repeat" description="ANK" evidence="3">
    <location>
        <begin position="461"/>
        <end position="493"/>
    </location>
</feature>
<dbReference type="SUPFAM" id="SSF48403">
    <property type="entry name" value="Ankyrin repeat"/>
    <property type="match status" value="1"/>
</dbReference>
<feature type="compositionally biased region" description="Basic and acidic residues" evidence="4">
    <location>
        <begin position="278"/>
        <end position="303"/>
    </location>
</feature>
<dbReference type="InterPro" id="IPR002110">
    <property type="entry name" value="Ankyrin_rpt"/>
</dbReference>
<keyword evidence="7" id="KW-1185">Reference proteome</keyword>
<feature type="repeat" description="ANK" evidence="3">
    <location>
        <begin position="715"/>
        <end position="747"/>
    </location>
</feature>
<dbReference type="PANTHER" id="PTHR24123:SF33">
    <property type="entry name" value="PROTEIN HOS4"/>
    <property type="match status" value="1"/>
</dbReference>
<feature type="domain" description="BTB" evidence="5">
    <location>
        <begin position="1384"/>
        <end position="1578"/>
    </location>
</feature>
<evidence type="ECO:0000313" key="7">
    <source>
        <dbReference type="Proteomes" id="UP000002630"/>
    </source>
</evidence>
<dbReference type="SMART" id="SM00248">
    <property type="entry name" value="ANK"/>
    <property type="match status" value="8"/>
</dbReference>
<dbReference type="CDD" id="cd18186">
    <property type="entry name" value="BTB_POZ_ZBTB_KLHL-like"/>
    <property type="match status" value="1"/>
</dbReference>
<feature type="region of interest" description="Disordered" evidence="4">
    <location>
        <begin position="603"/>
        <end position="644"/>
    </location>
</feature>
<dbReference type="Gene3D" id="1.25.40.20">
    <property type="entry name" value="Ankyrin repeat-containing domain"/>
    <property type="match status" value="2"/>
</dbReference>
<dbReference type="PANTHER" id="PTHR24123">
    <property type="entry name" value="ANKYRIN REPEAT-CONTAINING"/>
    <property type="match status" value="1"/>
</dbReference>
<feature type="compositionally biased region" description="Basic residues" evidence="4">
    <location>
        <begin position="1502"/>
        <end position="1513"/>
    </location>
</feature>
<dbReference type="Pfam" id="PF12796">
    <property type="entry name" value="Ank_2"/>
    <property type="match status" value="2"/>
</dbReference>
<feature type="compositionally biased region" description="Low complexity" evidence="4">
    <location>
        <begin position="304"/>
        <end position="317"/>
    </location>
</feature>
<dbReference type="Gene3D" id="3.30.710.10">
    <property type="entry name" value="Potassium Channel Kv1.1, Chain A"/>
    <property type="match status" value="1"/>
</dbReference>
<dbReference type="EMBL" id="FN649744">
    <property type="protein sequence ID" value="CBJ30496.1"/>
    <property type="molecule type" value="Genomic_DNA"/>
</dbReference>
<name>D7FPN9_ECTSI</name>
<keyword evidence="2 3" id="KW-0040">ANK repeat</keyword>
<feature type="repeat" description="ANK" evidence="3">
    <location>
        <begin position="494"/>
        <end position="526"/>
    </location>
</feature>
<evidence type="ECO:0000256" key="3">
    <source>
        <dbReference type="PROSITE-ProRule" id="PRU00023"/>
    </source>
</evidence>
<evidence type="ECO:0000313" key="6">
    <source>
        <dbReference type="EMBL" id="CBJ30496.1"/>
    </source>
</evidence>
<dbReference type="Proteomes" id="UP000002630">
    <property type="component" value="Linkage Group LG19"/>
</dbReference>
<dbReference type="eggNOG" id="KOG4177">
    <property type="taxonomic scope" value="Eukaryota"/>
</dbReference>
<protein>
    <submittedName>
        <fullName evidence="6">Similar to ankyrin 2,3/unc44</fullName>
    </submittedName>
</protein>
<feature type="region of interest" description="Disordered" evidence="4">
    <location>
        <begin position="271"/>
        <end position="317"/>
    </location>
</feature>
<dbReference type="SMART" id="SM00225">
    <property type="entry name" value="BTB"/>
    <property type="match status" value="1"/>
</dbReference>
<gene>
    <name evidence="6" type="ORF">Esi_0194_0048</name>
</gene>
<proteinExistence type="predicted"/>
<dbReference type="PROSITE" id="PS50088">
    <property type="entry name" value="ANK_REPEAT"/>
    <property type="match status" value="6"/>
</dbReference>
<feature type="compositionally biased region" description="Basic and acidic residues" evidence="4">
    <location>
        <begin position="1380"/>
        <end position="1390"/>
    </location>
</feature>
<keyword evidence="1" id="KW-0677">Repeat</keyword>
<feature type="region of interest" description="Disordered" evidence="4">
    <location>
        <begin position="909"/>
        <end position="974"/>
    </location>
</feature>
<reference evidence="6 7" key="1">
    <citation type="journal article" date="2010" name="Nature">
        <title>The Ectocarpus genome and the independent evolution of multicellularity in brown algae.</title>
        <authorList>
            <person name="Cock J.M."/>
            <person name="Sterck L."/>
            <person name="Rouze P."/>
            <person name="Scornet D."/>
            <person name="Allen A.E."/>
            <person name="Amoutzias G."/>
            <person name="Anthouard V."/>
            <person name="Artiguenave F."/>
            <person name="Aury J.M."/>
            <person name="Badger J.H."/>
            <person name="Beszteri B."/>
            <person name="Billiau K."/>
            <person name="Bonnet E."/>
            <person name="Bothwell J.H."/>
            <person name="Bowler C."/>
            <person name="Boyen C."/>
            <person name="Brownlee C."/>
            <person name="Carrano C.J."/>
            <person name="Charrier B."/>
            <person name="Cho G.Y."/>
            <person name="Coelho S.M."/>
            <person name="Collen J."/>
            <person name="Corre E."/>
            <person name="Da Silva C."/>
            <person name="Delage L."/>
            <person name="Delaroque N."/>
            <person name="Dittami S.M."/>
            <person name="Doulbeau S."/>
            <person name="Elias M."/>
            <person name="Farnham G."/>
            <person name="Gachon C.M."/>
            <person name="Gschloessl B."/>
            <person name="Heesch S."/>
            <person name="Jabbari K."/>
            <person name="Jubin C."/>
            <person name="Kawai H."/>
            <person name="Kimura K."/>
            <person name="Kloareg B."/>
            <person name="Kupper F.C."/>
            <person name="Lang D."/>
            <person name="Le Bail A."/>
            <person name="Leblanc C."/>
            <person name="Lerouge P."/>
            <person name="Lohr M."/>
            <person name="Lopez P.J."/>
            <person name="Martens C."/>
            <person name="Maumus F."/>
            <person name="Michel G."/>
            <person name="Miranda-Saavedra D."/>
            <person name="Morales J."/>
            <person name="Moreau H."/>
            <person name="Motomura T."/>
            <person name="Nagasato C."/>
            <person name="Napoli C.A."/>
            <person name="Nelson D.R."/>
            <person name="Nyvall-Collen P."/>
            <person name="Peters A.F."/>
            <person name="Pommier C."/>
            <person name="Potin P."/>
            <person name="Poulain J."/>
            <person name="Quesneville H."/>
            <person name="Read B."/>
            <person name="Rensing S.A."/>
            <person name="Ritter A."/>
            <person name="Rousvoal S."/>
            <person name="Samanta M."/>
            <person name="Samson G."/>
            <person name="Schroeder D.C."/>
            <person name="Segurens B."/>
            <person name="Strittmatter M."/>
            <person name="Tonon T."/>
            <person name="Tregear J.W."/>
            <person name="Valentin K."/>
            <person name="von Dassow P."/>
            <person name="Yamagishi T."/>
            <person name="Van de Peer Y."/>
            <person name="Wincker P."/>
        </authorList>
    </citation>
    <scope>NUCLEOTIDE SEQUENCE [LARGE SCALE GENOMIC DNA]</scope>
    <source>
        <strain evidence="7">Ec32 / CCAP1310/4</strain>
    </source>
</reference>
<sequence>MRKRDGTGARGRPAGVDQSGSSKEIGPIRSPVVSRLGEVSEVPPVLPSTLAEDGVDEEDDEAFPALPPASGHRNTPGELLTPLQPPSGVTAAARTVGLNYSSLADRLATEAAAAAKAAAGSSGALDGTAAGDGFSRLSVLPSFGSGRGGEAKPGSTSSAILPISSDLRVLEGSSPGSMGTDGDVSRGISALPSQSPKLPSPPSRQAAAANSVTRCASAETAALRTRLRDRWFRLEAARKAQRQREAAERALMTAEDCATLGSAASVLGWNGGDGNHSSAEEGIRSGSDENHDEGEAKDRRDSSAHTAMTSATAEASSSAVLGAGVSPLPPRTVSASGMAAIQRAEVALVSVSTATLPMGTNTSSPLNEDESHRDISAIVSIPAADAELNEAAGPASCRPETTKVDSELSEEDGGRDSCGGGGLPAVTGEHVYAACQAGMAGLLNDLLVRSGGRAADGKDKLRRTPLHLAAEAGSLECVNLLLKQGTRLDQRDRWRETPLHKAARSGKCGIVKALCAARMKVNVRNRHRETPLLLAVRSNSADAVAVLLGFGARLDEPDLHGVTPVVQAARSGQAELLMTMANSNQAWKSSRDDSAPYSMVAMSDPASRARGNATGKRRALQSPMNPGSSNSIRANGGKGNGVPVSALSPLHEAAASGQPETLSLLLQLGVSLEERDAAAGVGGDTPLGRAVRAGQIDCAKLLLDAGAMVGRENARGETPLVVAIRAGQASAVELLSQHGAPLDGGKSNGRLTGADGRAPTGPREKMMARRRVEPLELALREGQLACAAALIEGGARINERTLRAVKLEPSGAGATEDKSVAQGRQVIYAGTSPGESHRGGGWSGNGGAGSATTPAITLPVQADILKRLSPEVSEISDSAPPNGGGLEVDPEYDCDMLDRESVDIREMWREKDLARREPSAGGSKETAAEGEAATRPGRPAEYVGGLRPALAGHDPPGQGRGAASEHQRQTSPSISEAAVAAAAFAATATVENAAWWAPAVIDWGPERGEVSVRFWGAGTMSAVVKHVYTGQPPSNMHADGLGRLLVASVSLRMNRLIRQVEHLLSARLSPQKGKARSLQHDEAARLLRAARVLRATDLEKRCTLYMQANGVFPAVMKLRRELVVPSLNTSDVTRGLARLSNSGYLGSGPAHAWSSSGAVSTFSASATVAAAKRAVDLSLRKRAVDFDQLVPLLLDTIRCTSTLSIGRQERAVLLTAALADACPQESPRCQNEAPDPLAAPQRWRPIPPKLRGCCDAVRCDGDRWNADRPAVPLVSNVSAFSHGMGWLLRTGTVADAVLVLPGQPSHSHAMPPATVIDNGEEDEKNDSGNRESLSPGGRVGVQSSERDAHSADSAVDSPARVSSGGLVKDEGSGRPMADSPKVERTTKDQLENSQFLAHSMVLASRSEKFAAMLRFVQRQDGDSRTYADSVDGRSTDDDFSTDADIPEGEHRNREESPWGDVEQGEPVGHNQGEAVDNSGQDGEVSQLPRSDSRRPSPPSDRRCHRRRRPRRNPAPREIELHSPLLTPQSLGLFLEFLYTGVLDTSLSTRELSELALIADEYLVPDLTRQAEALLVECLASRNAGEYLFDSTTFNGTTTIQSKREEDTASAPLELLQLGVSLALPDLSAAAARAVLLQLDRVSRSEAFEESSMSKRELVMAALEAMCS</sequence>
<feature type="region of interest" description="Disordered" evidence="4">
    <location>
        <begin position="739"/>
        <end position="764"/>
    </location>
</feature>
<dbReference type="InterPro" id="IPR051165">
    <property type="entry name" value="Multifunctional_ANK_Repeat"/>
</dbReference>
<dbReference type="InterPro" id="IPR036770">
    <property type="entry name" value="Ankyrin_rpt-contain_sf"/>
</dbReference>
<feature type="region of interest" description="Disordered" evidence="4">
    <location>
        <begin position="389"/>
        <end position="421"/>
    </location>
</feature>
<dbReference type="InParanoid" id="D7FPN9"/>
<feature type="repeat" description="ANK" evidence="3">
    <location>
        <begin position="645"/>
        <end position="677"/>
    </location>
</feature>
<feature type="region of interest" description="Disordered" evidence="4">
    <location>
        <begin position="1303"/>
        <end position="1390"/>
    </location>
</feature>
<feature type="compositionally biased region" description="Gly residues" evidence="4">
    <location>
        <begin position="839"/>
        <end position="849"/>
    </location>
</feature>
<dbReference type="OMA" id="DEPWRES"/>
<dbReference type="InterPro" id="IPR000210">
    <property type="entry name" value="BTB/POZ_dom"/>
</dbReference>
<feature type="compositionally biased region" description="Acidic residues" evidence="4">
    <location>
        <begin position="53"/>
        <end position="62"/>
    </location>
</feature>
<feature type="region of interest" description="Disordered" evidence="4">
    <location>
        <begin position="831"/>
        <end position="851"/>
    </location>
</feature>
<feature type="repeat" description="ANK" evidence="3">
    <location>
        <begin position="682"/>
        <end position="714"/>
    </location>
</feature>
<accession>D7FPN9</accession>
<feature type="compositionally biased region" description="Acidic residues" evidence="4">
    <location>
        <begin position="1437"/>
        <end position="1446"/>
    </location>
</feature>
<dbReference type="SUPFAM" id="SSF54695">
    <property type="entry name" value="POZ domain"/>
    <property type="match status" value="1"/>
</dbReference>
<feature type="repeat" description="ANK" evidence="3">
    <location>
        <begin position="527"/>
        <end position="559"/>
    </location>
</feature>
<feature type="region of interest" description="Disordered" evidence="4">
    <location>
        <begin position="170"/>
        <end position="211"/>
    </location>
</feature>
<evidence type="ECO:0000256" key="1">
    <source>
        <dbReference type="ARBA" id="ARBA00022737"/>
    </source>
</evidence>
<evidence type="ECO:0000256" key="4">
    <source>
        <dbReference type="SAM" id="MobiDB-lite"/>
    </source>
</evidence>
<dbReference type="EMBL" id="FN648369">
    <property type="protein sequence ID" value="CBJ30496.1"/>
    <property type="molecule type" value="Genomic_DNA"/>
</dbReference>
<organism evidence="6 7">
    <name type="scientific">Ectocarpus siliculosus</name>
    <name type="common">Brown alga</name>
    <name type="synonym">Conferva siliculosa</name>
    <dbReference type="NCBI Taxonomy" id="2880"/>
    <lineage>
        <taxon>Eukaryota</taxon>
        <taxon>Sar</taxon>
        <taxon>Stramenopiles</taxon>
        <taxon>Ochrophyta</taxon>
        <taxon>PX clade</taxon>
        <taxon>Phaeophyceae</taxon>
        <taxon>Ectocarpales</taxon>
        <taxon>Ectocarpaceae</taxon>
        <taxon>Ectocarpus</taxon>
    </lineage>
</organism>
<feature type="compositionally biased region" description="Basic and acidic residues" evidence="4">
    <location>
        <begin position="909"/>
        <end position="918"/>
    </location>
</feature>